<dbReference type="InParanoid" id="A0A061DGW7"/>
<dbReference type="HOGENOM" id="CLU_101158_0_0_1"/>
<evidence type="ECO:0000256" key="1">
    <source>
        <dbReference type="SAM" id="MobiDB-lite"/>
    </source>
</evidence>
<evidence type="ECO:0000313" key="3">
    <source>
        <dbReference type="Proteomes" id="UP000026915"/>
    </source>
</evidence>
<dbReference type="Pfam" id="PF25284">
    <property type="entry name" value="DUF7874"/>
    <property type="match status" value="1"/>
</dbReference>
<dbReference type="InterPro" id="IPR057196">
    <property type="entry name" value="DUF7874"/>
</dbReference>
<dbReference type="PANTHER" id="PTHR37754:SF1">
    <property type="entry name" value="CALCIUM ION-BINDING PROTEIN"/>
    <property type="match status" value="1"/>
</dbReference>
<gene>
    <name evidence="2" type="ORF">TCM_000736</name>
</gene>
<evidence type="ECO:0000313" key="2">
    <source>
        <dbReference type="EMBL" id="EOX91600.1"/>
    </source>
</evidence>
<name>A0A061DGW7_THECC</name>
<dbReference type="OMA" id="HYDVPSR"/>
<dbReference type="EMBL" id="CM001879">
    <property type="protein sequence ID" value="EOX91600.1"/>
    <property type="molecule type" value="Genomic_DNA"/>
</dbReference>
<dbReference type="eggNOG" id="ENOG502S0BU">
    <property type="taxonomic scope" value="Eukaryota"/>
</dbReference>
<protein>
    <recommendedName>
        <fullName evidence="4">Calcium ion binding protein</fullName>
    </recommendedName>
</protein>
<dbReference type="FunCoup" id="A0A061DGW7">
    <property type="interactions" value="35"/>
</dbReference>
<keyword evidence="3" id="KW-1185">Reference proteome</keyword>
<feature type="region of interest" description="Disordered" evidence="1">
    <location>
        <begin position="160"/>
        <end position="192"/>
    </location>
</feature>
<proteinExistence type="predicted"/>
<dbReference type="AlphaFoldDB" id="A0A061DGW7"/>
<accession>A0A061DGW7</accession>
<reference evidence="2 3" key="1">
    <citation type="journal article" date="2013" name="Genome Biol.">
        <title>The genome sequence of the most widely cultivated cacao type and its use to identify candidate genes regulating pod color.</title>
        <authorList>
            <person name="Motamayor J.C."/>
            <person name="Mockaitis K."/>
            <person name="Schmutz J."/>
            <person name="Haiminen N."/>
            <person name="Iii D.L."/>
            <person name="Cornejo O."/>
            <person name="Findley S.D."/>
            <person name="Zheng P."/>
            <person name="Utro F."/>
            <person name="Royaert S."/>
            <person name="Saski C."/>
            <person name="Jenkins J."/>
            <person name="Podicheti R."/>
            <person name="Zhao M."/>
            <person name="Scheffler B.E."/>
            <person name="Stack J.C."/>
            <person name="Feltus F.A."/>
            <person name="Mustiga G.M."/>
            <person name="Amores F."/>
            <person name="Phillips W."/>
            <person name="Marelli J.P."/>
            <person name="May G.D."/>
            <person name="Shapiro H."/>
            <person name="Ma J."/>
            <person name="Bustamante C.D."/>
            <person name="Schnell R.J."/>
            <person name="Main D."/>
            <person name="Gilbert D."/>
            <person name="Parida L."/>
            <person name="Kuhn D.N."/>
        </authorList>
    </citation>
    <scope>NUCLEOTIDE SEQUENCE [LARGE SCALE GENOMIC DNA]</scope>
    <source>
        <strain evidence="3">cv. Matina 1-6</strain>
    </source>
</reference>
<evidence type="ECO:0008006" key="4">
    <source>
        <dbReference type="Google" id="ProtNLM"/>
    </source>
</evidence>
<dbReference type="Proteomes" id="UP000026915">
    <property type="component" value="Chromosome 1"/>
</dbReference>
<dbReference type="PANTHER" id="PTHR37754">
    <property type="entry name" value="CALCIUM ION-BINDING PROTEIN"/>
    <property type="match status" value="1"/>
</dbReference>
<sequence>MGNSMGGFMGKGLPSTQMLSIVFKSLYEQFTDAEIKDFDDFHAAILDILTVINSALPGKHYDAPARSEVERCFQEWCNEEDPAKKKEVFVKFIKKIKLSKLDNTTMMTGIITPPAAMAAKKAGEFLPHLSMIKAIPDVIFVPSVTVAALVISKLSRRLHQRSVRSQPNRAEPSNVDEIQPVAEQSTPPCPPD</sequence>
<organism evidence="2 3">
    <name type="scientific">Theobroma cacao</name>
    <name type="common">Cacao</name>
    <name type="synonym">Cocoa</name>
    <dbReference type="NCBI Taxonomy" id="3641"/>
    <lineage>
        <taxon>Eukaryota</taxon>
        <taxon>Viridiplantae</taxon>
        <taxon>Streptophyta</taxon>
        <taxon>Embryophyta</taxon>
        <taxon>Tracheophyta</taxon>
        <taxon>Spermatophyta</taxon>
        <taxon>Magnoliopsida</taxon>
        <taxon>eudicotyledons</taxon>
        <taxon>Gunneridae</taxon>
        <taxon>Pentapetalae</taxon>
        <taxon>rosids</taxon>
        <taxon>malvids</taxon>
        <taxon>Malvales</taxon>
        <taxon>Malvaceae</taxon>
        <taxon>Byttnerioideae</taxon>
        <taxon>Theobroma</taxon>
    </lineage>
</organism>
<dbReference type="Gramene" id="EOX91600">
    <property type="protein sequence ID" value="EOX91600"/>
    <property type="gene ID" value="TCM_000736"/>
</dbReference>